<reference evidence="2" key="1">
    <citation type="submission" date="2022-07" db="EMBL/GenBank/DDBJ databases">
        <title>Enhanced cultured diversity of the mouse gut microbiota enables custom-made synthetic communities.</title>
        <authorList>
            <person name="Afrizal A."/>
        </authorList>
    </citation>
    <scope>NUCLEOTIDE SEQUENCE</scope>
    <source>
        <strain evidence="2">DSM 29186</strain>
    </source>
</reference>
<evidence type="ECO:0000256" key="1">
    <source>
        <dbReference type="SAM" id="Phobius"/>
    </source>
</evidence>
<sequence>MFIYSFSINLILSLLLSFATILPHEILHGICFGKDAEVELYVSLKNMMAFVISTKPISKRRFIFLSLLPNIVFRWIPLLIWAFMSYNAVVSNILLPFSIICITFGVGDYLNVWNAMRQMPKNSMQVLSGFNSY</sequence>
<protein>
    <submittedName>
        <fullName evidence="2">DUF3267 domain-containing protein</fullName>
    </submittedName>
</protein>
<accession>A0A9X2MAL9</accession>
<evidence type="ECO:0000313" key="3">
    <source>
        <dbReference type="Proteomes" id="UP001140817"/>
    </source>
</evidence>
<keyword evidence="1" id="KW-0472">Membrane</keyword>
<name>A0A9X2MAL9_9FIRM</name>
<dbReference type="Proteomes" id="UP001140817">
    <property type="component" value="Unassembled WGS sequence"/>
</dbReference>
<dbReference type="EMBL" id="JANKBY010000047">
    <property type="protein sequence ID" value="MCR1822312.1"/>
    <property type="molecule type" value="Genomic_DNA"/>
</dbReference>
<evidence type="ECO:0000313" key="2">
    <source>
        <dbReference type="EMBL" id="MCR1822312.1"/>
    </source>
</evidence>
<feature type="transmembrane region" description="Helical" evidence="1">
    <location>
        <begin position="62"/>
        <end position="83"/>
    </location>
</feature>
<organism evidence="2 3">
    <name type="scientific">Terrisporobacter muris</name>
    <dbReference type="NCBI Taxonomy" id="2963284"/>
    <lineage>
        <taxon>Bacteria</taxon>
        <taxon>Bacillati</taxon>
        <taxon>Bacillota</taxon>
        <taxon>Clostridia</taxon>
        <taxon>Peptostreptococcales</taxon>
        <taxon>Peptostreptococcaceae</taxon>
        <taxon>Terrisporobacter</taxon>
    </lineage>
</organism>
<comment type="caution">
    <text evidence="2">The sequence shown here is derived from an EMBL/GenBank/DDBJ whole genome shotgun (WGS) entry which is preliminary data.</text>
</comment>
<keyword evidence="1" id="KW-0812">Transmembrane</keyword>
<dbReference type="Pfam" id="PF11667">
    <property type="entry name" value="DUF3267"/>
    <property type="match status" value="1"/>
</dbReference>
<keyword evidence="1" id="KW-1133">Transmembrane helix</keyword>
<proteinExistence type="predicted"/>
<feature type="transmembrane region" description="Helical" evidence="1">
    <location>
        <begin position="89"/>
        <end position="110"/>
    </location>
</feature>
<dbReference type="InterPro" id="IPR021683">
    <property type="entry name" value="DUF3267"/>
</dbReference>
<dbReference type="RefSeq" id="WP_074429776.1">
    <property type="nucleotide sequence ID" value="NZ_JANKBY010000047.1"/>
</dbReference>
<dbReference type="AlphaFoldDB" id="A0A9X2MAL9"/>
<feature type="transmembrane region" description="Helical" evidence="1">
    <location>
        <begin position="6"/>
        <end position="24"/>
    </location>
</feature>
<keyword evidence="3" id="KW-1185">Reference proteome</keyword>
<gene>
    <name evidence="2" type="ORF">NSA58_05875</name>
</gene>